<proteinExistence type="predicted"/>
<dbReference type="SUPFAM" id="SSF51206">
    <property type="entry name" value="cAMP-binding domain-like"/>
    <property type="match status" value="1"/>
</dbReference>
<dbReference type="PATRIC" id="fig|28128.5.peg.487"/>
<dbReference type="AlphaFoldDB" id="A0A133QK33"/>
<sequence>MLQIYNKLLELPLFLGIGAEDLSQIVGSTKFSFLKLKPNAVLLKENDKCTQLYFLMDGKLSVRSQADDHSYSIEEEIDAPAVIQPEHMFGLMQHHSKTYTAATDCNLLSIDKNEILRLSENYLIFRLNFLNMLSTQAQRHGRLPWQQQPRHIRDKFIHFVRTRCSHQGGTKKIEIKMQKLADEIHESRLNVSVMLNRLNDDKLIILTRGQIIIPQLEKLR</sequence>
<dbReference type="Proteomes" id="UP000070533">
    <property type="component" value="Unassembled WGS sequence"/>
</dbReference>
<keyword evidence="3" id="KW-1185">Reference proteome</keyword>
<comment type="caution">
    <text evidence="2">The sequence shown here is derived from an EMBL/GenBank/DDBJ whole genome shotgun (WGS) entry which is preliminary data.</text>
</comment>
<dbReference type="InterPro" id="IPR018490">
    <property type="entry name" value="cNMP-bd_dom_sf"/>
</dbReference>
<dbReference type="SUPFAM" id="SSF46785">
    <property type="entry name" value="Winged helix' DNA-binding domain"/>
    <property type="match status" value="1"/>
</dbReference>
<dbReference type="InterPro" id="IPR036390">
    <property type="entry name" value="WH_DNA-bd_sf"/>
</dbReference>
<protein>
    <submittedName>
        <fullName evidence="2">Cyclic nucleotide-binding domain protein</fullName>
    </submittedName>
</protein>
<name>A0A133QK33_9BACT</name>
<reference evidence="3" key="1">
    <citation type="submission" date="2016-01" db="EMBL/GenBank/DDBJ databases">
        <authorList>
            <person name="Mitreva M."/>
            <person name="Pepin K.H."/>
            <person name="Mihindukulasuriya K.A."/>
            <person name="Fulton R."/>
            <person name="Fronick C."/>
            <person name="O'Laughlin M."/>
            <person name="Miner T."/>
            <person name="Herter B."/>
            <person name="Rosa B.A."/>
            <person name="Cordes M."/>
            <person name="Tomlinson C."/>
            <person name="Wollam A."/>
            <person name="Palsikar V.B."/>
            <person name="Mardis E.R."/>
            <person name="Wilson R.K."/>
        </authorList>
    </citation>
    <scope>NUCLEOTIDE SEQUENCE [LARGE SCALE GENOMIC DNA]</scope>
    <source>
        <strain evidence="3">MJR7716</strain>
    </source>
</reference>
<dbReference type="PROSITE" id="PS50042">
    <property type="entry name" value="CNMP_BINDING_3"/>
    <property type="match status" value="1"/>
</dbReference>
<dbReference type="InterPro" id="IPR014710">
    <property type="entry name" value="RmlC-like_jellyroll"/>
</dbReference>
<dbReference type="RefSeq" id="WP_060940179.1">
    <property type="nucleotide sequence ID" value="NZ_KQ957197.1"/>
</dbReference>
<dbReference type="EMBL" id="LRQG01000019">
    <property type="protein sequence ID" value="KXA43239.1"/>
    <property type="molecule type" value="Genomic_DNA"/>
</dbReference>
<feature type="domain" description="Cyclic nucleotide-binding" evidence="1">
    <location>
        <begin position="13"/>
        <end position="118"/>
    </location>
</feature>
<evidence type="ECO:0000313" key="2">
    <source>
        <dbReference type="EMBL" id="KXA43239.1"/>
    </source>
</evidence>
<gene>
    <name evidence="2" type="ORF">HMPREF3226_00485</name>
</gene>
<dbReference type="eggNOG" id="COG0664">
    <property type="taxonomic scope" value="Bacteria"/>
</dbReference>
<dbReference type="Gene3D" id="2.60.120.10">
    <property type="entry name" value="Jelly Rolls"/>
    <property type="match status" value="1"/>
</dbReference>
<dbReference type="Pfam" id="PF00027">
    <property type="entry name" value="cNMP_binding"/>
    <property type="match status" value="1"/>
</dbReference>
<organism evidence="2 3">
    <name type="scientific">Prevotella corporis</name>
    <dbReference type="NCBI Taxonomy" id="28128"/>
    <lineage>
        <taxon>Bacteria</taxon>
        <taxon>Pseudomonadati</taxon>
        <taxon>Bacteroidota</taxon>
        <taxon>Bacteroidia</taxon>
        <taxon>Bacteroidales</taxon>
        <taxon>Prevotellaceae</taxon>
        <taxon>Prevotella</taxon>
    </lineage>
</organism>
<dbReference type="STRING" id="28128.HMPREF3226_00485"/>
<dbReference type="CDD" id="cd00038">
    <property type="entry name" value="CAP_ED"/>
    <property type="match status" value="1"/>
</dbReference>
<evidence type="ECO:0000313" key="3">
    <source>
        <dbReference type="Proteomes" id="UP000070533"/>
    </source>
</evidence>
<dbReference type="OrthoDB" id="9798601at2"/>
<dbReference type="InterPro" id="IPR000595">
    <property type="entry name" value="cNMP-bd_dom"/>
</dbReference>
<dbReference type="SMART" id="SM00100">
    <property type="entry name" value="cNMP"/>
    <property type="match status" value="1"/>
</dbReference>
<evidence type="ECO:0000259" key="1">
    <source>
        <dbReference type="PROSITE" id="PS50042"/>
    </source>
</evidence>
<accession>A0A133QK33</accession>